<evidence type="ECO:0000256" key="1">
    <source>
        <dbReference type="ARBA" id="ARBA00022490"/>
    </source>
</evidence>
<evidence type="ECO:0000256" key="7">
    <source>
        <dbReference type="ARBA" id="ARBA00022984"/>
    </source>
</evidence>
<dbReference type="Gene3D" id="3.40.1190.10">
    <property type="entry name" value="Mur-like, catalytic domain"/>
    <property type="match status" value="1"/>
</dbReference>
<dbReference type="InterPro" id="IPR000713">
    <property type="entry name" value="Mur_ligase_N"/>
</dbReference>
<evidence type="ECO:0000256" key="4">
    <source>
        <dbReference type="ARBA" id="ARBA00022741"/>
    </source>
</evidence>
<keyword evidence="7 10" id="KW-0573">Peptidoglycan synthesis</keyword>
<evidence type="ECO:0000313" key="16">
    <source>
        <dbReference type="Proteomes" id="UP000731465"/>
    </source>
</evidence>
<sequence length="459" mass="49729">MISFSLSELCIFANYKLSGEDKQINKVSTDSRDCKDALFVALAGERFDGHDFIAKAIENGAVAVLCSKVANNLPNGISAVLCDDTQKALGYCSYLVRRKFKGTIASLTGSCGKTTVKEFTNSILSENGNSMCTFGNFNNDIGVPLTLLRLDNTYDFAVVEQGASHLYDIAHTCEFLKADTALINNVGSAHIEGFGSQDGVYHGKSEILDDVLSRGKKAVVPSDSPYADRWRSDFAAAFRSGNLLTFGTNDNDFVKVSSIKQNEDSLCFDITTQESSFSTTMNVIGLHNAYNAAAACALSLISGAKDRTLKTGLEKASSLKGRLTVTNHANMTVIDDAYNASYNAVIAGIDTLSAYKGHRVLVFGDMGELGDSAVSLHEKVGEHALTKVDEILCVGELSKSTCSIAKQISKHFKTREDLVKYALTLIGRYEHVTFLVKGSHSMHMDEIVERINKSGERTC</sequence>
<proteinExistence type="inferred from homology"/>
<reference evidence="15 16" key="1">
    <citation type="submission" date="2021-03" db="EMBL/GenBank/DDBJ databases">
        <title>Succinivibrio sp. nov. isolated from feces of cow.</title>
        <authorList>
            <person name="Choi J.-Y."/>
        </authorList>
    </citation>
    <scope>NUCLEOTIDE SEQUENCE [LARGE SCALE GENOMIC DNA]</scope>
    <source>
        <strain evidence="15 16">AGMB01872</strain>
    </source>
</reference>
<dbReference type="InterPro" id="IPR036615">
    <property type="entry name" value="Mur_ligase_C_dom_sf"/>
</dbReference>
<feature type="domain" description="Mur ligase central" evidence="14">
    <location>
        <begin position="108"/>
        <end position="298"/>
    </location>
</feature>
<name>A0ABS7DFN7_9GAMM</name>
<evidence type="ECO:0000256" key="5">
    <source>
        <dbReference type="ARBA" id="ARBA00022840"/>
    </source>
</evidence>
<comment type="catalytic activity">
    <reaction evidence="10 11">
        <text>D-alanyl-D-alanine + UDP-N-acetyl-alpha-D-muramoyl-L-alanyl-gamma-D-glutamyl-meso-2,6-diaminopimelate + ATP = UDP-N-acetyl-alpha-D-muramoyl-L-alanyl-gamma-D-glutamyl-meso-2,6-diaminopimeloyl-D-alanyl-D-alanine + ADP + phosphate + H(+)</text>
        <dbReference type="Rhea" id="RHEA:28374"/>
        <dbReference type="ChEBI" id="CHEBI:15378"/>
        <dbReference type="ChEBI" id="CHEBI:30616"/>
        <dbReference type="ChEBI" id="CHEBI:43474"/>
        <dbReference type="ChEBI" id="CHEBI:57822"/>
        <dbReference type="ChEBI" id="CHEBI:61386"/>
        <dbReference type="ChEBI" id="CHEBI:83905"/>
        <dbReference type="ChEBI" id="CHEBI:456216"/>
        <dbReference type="EC" id="6.3.2.10"/>
    </reaction>
</comment>
<dbReference type="EMBL" id="JAGFNY010000010">
    <property type="protein sequence ID" value="MBW7570114.1"/>
    <property type="molecule type" value="Genomic_DNA"/>
</dbReference>
<dbReference type="EC" id="6.3.2.10" evidence="10 11"/>
<dbReference type="Gene3D" id="3.90.190.20">
    <property type="entry name" value="Mur ligase, C-terminal domain"/>
    <property type="match status" value="1"/>
</dbReference>
<evidence type="ECO:0000256" key="2">
    <source>
        <dbReference type="ARBA" id="ARBA00022598"/>
    </source>
</evidence>
<evidence type="ECO:0000256" key="11">
    <source>
        <dbReference type="RuleBase" id="RU004136"/>
    </source>
</evidence>
<comment type="pathway">
    <text evidence="10 11">Cell wall biogenesis; peptidoglycan biosynthesis.</text>
</comment>
<protein>
    <recommendedName>
        <fullName evidence="10 11">UDP-N-acetylmuramoyl-tripeptide--D-alanyl-D-alanine ligase</fullName>
        <ecNumber evidence="10 11">6.3.2.10</ecNumber>
    </recommendedName>
    <alternativeName>
        <fullName evidence="10">D-alanyl-D-alanine-adding enzyme</fullName>
    </alternativeName>
</protein>
<dbReference type="RefSeq" id="WP_219937333.1">
    <property type="nucleotide sequence ID" value="NZ_JAGFNY010000010.1"/>
</dbReference>
<keyword evidence="9 10" id="KW-0961">Cell wall biogenesis/degradation</keyword>
<dbReference type="PANTHER" id="PTHR43024">
    <property type="entry name" value="UDP-N-ACETYLMURAMOYL-TRIPEPTIDE--D-ALANYL-D-ALANINE LIGASE"/>
    <property type="match status" value="1"/>
</dbReference>
<organism evidence="15 16">
    <name type="scientific">Succinivibrio faecicola</name>
    <dbReference type="NCBI Taxonomy" id="2820300"/>
    <lineage>
        <taxon>Bacteria</taxon>
        <taxon>Pseudomonadati</taxon>
        <taxon>Pseudomonadota</taxon>
        <taxon>Gammaproteobacteria</taxon>
        <taxon>Aeromonadales</taxon>
        <taxon>Succinivibrionaceae</taxon>
        <taxon>Succinivibrio</taxon>
    </lineage>
</organism>
<dbReference type="PANTHER" id="PTHR43024:SF1">
    <property type="entry name" value="UDP-N-ACETYLMURAMOYL-TRIPEPTIDE--D-ALANYL-D-ALANINE LIGASE"/>
    <property type="match status" value="1"/>
</dbReference>
<dbReference type="Gene3D" id="3.40.1390.10">
    <property type="entry name" value="MurE/MurF, N-terminal domain"/>
    <property type="match status" value="1"/>
</dbReference>
<accession>A0ABS7DFN7</accession>
<evidence type="ECO:0000313" key="15">
    <source>
        <dbReference type="EMBL" id="MBW7570114.1"/>
    </source>
</evidence>
<dbReference type="Pfam" id="PF01225">
    <property type="entry name" value="Mur_ligase"/>
    <property type="match status" value="1"/>
</dbReference>
<dbReference type="InterPro" id="IPR005863">
    <property type="entry name" value="UDP-N-AcMur_synth"/>
</dbReference>
<keyword evidence="6 10" id="KW-0133">Cell shape</keyword>
<keyword evidence="2 10" id="KW-0436">Ligase</keyword>
<evidence type="ECO:0000256" key="10">
    <source>
        <dbReference type="HAMAP-Rule" id="MF_02019"/>
    </source>
</evidence>
<comment type="caution">
    <text evidence="15">The sequence shown here is derived from an EMBL/GenBank/DDBJ whole genome shotgun (WGS) entry which is preliminary data.</text>
</comment>
<feature type="binding site" evidence="10">
    <location>
        <begin position="109"/>
        <end position="115"/>
    </location>
    <ligand>
        <name>ATP</name>
        <dbReference type="ChEBI" id="CHEBI:30616"/>
    </ligand>
</feature>
<dbReference type="SUPFAM" id="SSF63418">
    <property type="entry name" value="MurE/MurF N-terminal domain"/>
    <property type="match status" value="1"/>
</dbReference>
<keyword evidence="8 10" id="KW-0131">Cell cycle</keyword>
<dbReference type="InterPro" id="IPR051046">
    <property type="entry name" value="MurCDEF_CellWall_CoF430Synth"/>
</dbReference>
<keyword evidence="5 10" id="KW-0067">ATP-binding</keyword>
<dbReference type="HAMAP" id="MF_02019">
    <property type="entry name" value="MurF"/>
    <property type="match status" value="1"/>
</dbReference>
<keyword evidence="16" id="KW-1185">Reference proteome</keyword>
<dbReference type="InterPro" id="IPR013221">
    <property type="entry name" value="Mur_ligase_cen"/>
</dbReference>
<dbReference type="GO" id="GO:0016874">
    <property type="term" value="F:ligase activity"/>
    <property type="evidence" value="ECO:0007669"/>
    <property type="project" value="UniProtKB-KW"/>
</dbReference>
<comment type="subcellular location">
    <subcellularLocation>
        <location evidence="10 11">Cytoplasm</location>
    </subcellularLocation>
</comment>
<dbReference type="NCBIfam" id="TIGR01143">
    <property type="entry name" value="murF"/>
    <property type="match status" value="1"/>
</dbReference>
<dbReference type="Pfam" id="PF02875">
    <property type="entry name" value="Mur_ligase_C"/>
    <property type="match status" value="1"/>
</dbReference>
<gene>
    <name evidence="10 15" type="primary">murF</name>
    <name evidence="15" type="ORF">J5V48_04315</name>
</gene>
<dbReference type="SUPFAM" id="SSF53623">
    <property type="entry name" value="MurD-like peptide ligases, catalytic domain"/>
    <property type="match status" value="1"/>
</dbReference>
<comment type="function">
    <text evidence="10 11">Involved in cell wall formation. Catalyzes the final step in the synthesis of UDP-N-acetylmuramoyl-pentapeptide, the precursor of murein.</text>
</comment>
<feature type="domain" description="Mur ligase N-terminal catalytic" evidence="12">
    <location>
        <begin position="24"/>
        <end position="71"/>
    </location>
</feature>
<dbReference type="InterPro" id="IPR035911">
    <property type="entry name" value="MurE/MurF_N"/>
</dbReference>
<dbReference type="InterPro" id="IPR004101">
    <property type="entry name" value="Mur_ligase_C"/>
</dbReference>
<keyword evidence="4 10" id="KW-0547">Nucleotide-binding</keyword>
<dbReference type="Pfam" id="PF08245">
    <property type="entry name" value="Mur_ligase_M"/>
    <property type="match status" value="1"/>
</dbReference>
<evidence type="ECO:0000259" key="14">
    <source>
        <dbReference type="Pfam" id="PF08245"/>
    </source>
</evidence>
<evidence type="ECO:0000256" key="9">
    <source>
        <dbReference type="ARBA" id="ARBA00023316"/>
    </source>
</evidence>
<keyword evidence="1 10" id="KW-0963">Cytoplasm</keyword>
<evidence type="ECO:0000259" key="13">
    <source>
        <dbReference type="Pfam" id="PF02875"/>
    </source>
</evidence>
<keyword evidence="3 10" id="KW-0132">Cell division</keyword>
<evidence type="ECO:0000256" key="6">
    <source>
        <dbReference type="ARBA" id="ARBA00022960"/>
    </source>
</evidence>
<evidence type="ECO:0000256" key="3">
    <source>
        <dbReference type="ARBA" id="ARBA00022618"/>
    </source>
</evidence>
<dbReference type="InterPro" id="IPR036565">
    <property type="entry name" value="Mur-like_cat_sf"/>
</dbReference>
<evidence type="ECO:0000256" key="8">
    <source>
        <dbReference type="ARBA" id="ARBA00023306"/>
    </source>
</evidence>
<dbReference type="Proteomes" id="UP000731465">
    <property type="component" value="Unassembled WGS sequence"/>
</dbReference>
<dbReference type="SUPFAM" id="SSF53244">
    <property type="entry name" value="MurD-like peptide ligases, peptide-binding domain"/>
    <property type="match status" value="1"/>
</dbReference>
<evidence type="ECO:0000259" key="12">
    <source>
        <dbReference type="Pfam" id="PF01225"/>
    </source>
</evidence>
<comment type="similarity">
    <text evidence="10">Belongs to the MurCDEF family. MurF subfamily.</text>
</comment>
<feature type="domain" description="Mur ligase C-terminal" evidence="13">
    <location>
        <begin position="321"/>
        <end position="439"/>
    </location>
</feature>